<evidence type="ECO:0000256" key="5">
    <source>
        <dbReference type="ARBA" id="ARBA00066670"/>
    </source>
</evidence>
<dbReference type="SUPFAM" id="SSF48239">
    <property type="entry name" value="Terpenoid cyclases/Protein prenyltransferases"/>
    <property type="match status" value="2"/>
</dbReference>
<dbReference type="FunFam" id="1.50.10.130:FF:000002">
    <property type="entry name" value="Ent-copalyl diphosphate synthase, chloroplastic"/>
    <property type="match status" value="1"/>
</dbReference>
<dbReference type="InterPro" id="IPR008930">
    <property type="entry name" value="Terpenoid_cyclase/PrenylTrfase"/>
</dbReference>
<dbReference type="GO" id="GO:0009686">
    <property type="term" value="P:gibberellin biosynthetic process"/>
    <property type="evidence" value="ECO:0007669"/>
    <property type="project" value="TreeGrafter"/>
</dbReference>
<dbReference type="Pfam" id="PF03936">
    <property type="entry name" value="Terpene_synth_C"/>
    <property type="match status" value="1"/>
</dbReference>
<dbReference type="InterPro" id="IPR005630">
    <property type="entry name" value="Terpene_synthase_metal-bd"/>
</dbReference>
<dbReference type="GO" id="GO:0000287">
    <property type="term" value="F:magnesium ion binding"/>
    <property type="evidence" value="ECO:0007669"/>
    <property type="project" value="InterPro"/>
</dbReference>
<proteinExistence type="evidence at transcript level"/>
<evidence type="ECO:0000256" key="3">
    <source>
        <dbReference type="ARBA" id="ARBA00022842"/>
    </source>
</evidence>
<evidence type="ECO:0000256" key="4">
    <source>
        <dbReference type="ARBA" id="ARBA00050853"/>
    </source>
</evidence>
<dbReference type="Gene3D" id="1.50.10.130">
    <property type="entry name" value="Terpene synthase, N-terminal domain"/>
    <property type="match status" value="1"/>
</dbReference>
<dbReference type="AlphaFoldDB" id="A0A8B0RIU6"/>
<dbReference type="InterPro" id="IPR001906">
    <property type="entry name" value="Terpene_synth_N"/>
</dbReference>
<dbReference type="Pfam" id="PF01397">
    <property type="entry name" value="Terpene_synth"/>
    <property type="match status" value="1"/>
</dbReference>
<feature type="domain" description="Terpene synthase N-terminal" evidence="6">
    <location>
        <begin position="262"/>
        <end position="468"/>
    </location>
</feature>
<dbReference type="SFLD" id="SFLDG01605">
    <property type="entry name" value="Terpene_Cyclase_Like_1_N-term"/>
    <property type="match status" value="1"/>
</dbReference>
<dbReference type="InterPro" id="IPR008949">
    <property type="entry name" value="Isoprenoid_synthase_dom_sf"/>
</dbReference>
<dbReference type="Gene3D" id="1.50.10.160">
    <property type="match status" value="1"/>
</dbReference>
<protein>
    <recommendedName>
        <fullName evidence="5">ent-kaurene synthase</fullName>
        <ecNumber evidence="5">4.2.3.19</ecNumber>
    </recommendedName>
</protein>
<accession>A0A8B0RIU6</accession>
<dbReference type="EMBL" id="MW752876">
    <property type="protein sequence ID" value="QTW97446.1"/>
    <property type="molecule type" value="mRNA"/>
</dbReference>
<dbReference type="SUPFAM" id="SSF48576">
    <property type="entry name" value="Terpenoid synthases"/>
    <property type="match status" value="1"/>
</dbReference>
<dbReference type="InterPro" id="IPR036965">
    <property type="entry name" value="Terpene_synth_N_sf"/>
</dbReference>
<keyword evidence="3" id="KW-0460">Magnesium</keyword>
<evidence type="ECO:0000256" key="1">
    <source>
        <dbReference type="ARBA" id="ARBA00001946"/>
    </source>
</evidence>
<comment type="catalytic activity">
    <reaction evidence="4">
        <text>ent-copalyl diphosphate = ent-kaur-16-ene + diphosphate</text>
        <dbReference type="Rhea" id="RHEA:22220"/>
        <dbReference type="ChEBI" id="CHEBI:15415"/>
        <dbReference type="ChEBI" id="CHEBI:33019"/>
        <dbReference type="ChEBI" id="CHEBI:58553"/>
        <dbReference type="EC" id="4.2.3.19"/>
    </reaction>
    <physiologicalReaction direction="left-to-right" evidence="4">
        <dbReference type="Rhea" id="RHEA:22221"/>
    </physiologicalReaction>
</comment>
<dbReference type="SFLD" id="SFLDG01014">
    <property type="entry name" value="Terpene_Cyclase_Like_1_N-term"/>
    <property type="match status" value="1"/>
</dbReference>
<comment type="cofactor">
    <cofactor evidence="1">
        <name>Mg(2+)</name>
        <dbReference type="ChEBI" id="CHEBI:18420"/>
    </cofactor>
</comment>
<dbReference type="EC" id="4.2.3.19" evidence="5"/>
<dbReference type="GO" id="GO:0009507">
    <property type="term" value="C:chloroplast"/>
    <property type="evidence" value="ECO:0007669"/>
    <property type="project" value="TreeGrafter"/>
</dbReference>
<dbReference type="InterPro" id="IPR050148">
    <property type="entry name" value="Terpene_synthase-like"/>
</dbReference>
<dbReference type="GO" id="GO:0009899">
    <property type="term" value="F:ent-kaurene synthase activity"/>
    <property type="evidence" value="ECO:0007669"/>
    <property type="project" value="UniProtKB-EC"/>
</dbReference>
<organism evidence="8">
    <name type="scientific">Artemisia annua</name>
    <name type="common">Sweet wormwood</name>
    <dbReference type="NCBI Taxonomy" id="35608"/>
    <lineage>
        <taxon>Eukaryota</taxon>
        <taxon>Viridiplantae</taxon>
        <taxon>Streptophyta</taxon>
        <taxon>Embryophyta</taxon>
        <taxon>Tracheophyta</taxon>
        <taxon>Spermatophyta</taxon>
        <taxon>Magnoliopsida</taxon>
        <taxon>eudicotyledons</taxon>
        <taxon>Gunneridae</taxon>
        <taxon>Pentapetalae</taxon>
        <taxon>asterids</taxon>
        <taxon>campanulids</taxon>
        <taxon>Asterales</taxon>
        <taxon>Asteraceae</taxon>
        <taxon>Asteroideae</taxon>
        <taxon>Anthemideae</taxon>
        <taxon>Artemisiinae</taxon>
        <taxon>Artemisia</taxon>
    </lineage>
</organism>
<dbReference type="Gene3D" id="1.10.600.10">
    <property type="entry name" value="Farnesyl Diphosphate Synthase"/>
    <property type="match status" value="1"/>
</dbReference>
<dbReference type="PANTHER" id="PTHR31739">
    <property type="entry name" value="ENT-COPALYL DIPHOSPHATE SYNTHASE, CHLOROPLASTIC"/>
    <property type="match status" value="1"/>
</dbReference>
<evidence type="ECO:0000313" key="8">
    <source>
        <dbReference type="EMBL" id="QTW97446.1"/>
    </source>
</evidence>
<evidence type="ECO:0000259" key="7">
    <source>
        <dbReference type="Pfam" id="PF03936"/>
    </source>
</evidence>
<evidence type="ECO:0000259" key="6">
    <source>
        <dbReference type="Pfam" id="PF01397"/>
    </source>
</evidence>
<sequence length="779" mass="89666">MGIINSPPPTTTNATVFRRRLSQTTTFCPTCSSTGIFFTFSYNFVGHIKSVNFKCQAILKPYEKDVLQHIEMPFVEEDHAIKNYVKSIKSIFGSVDDGVISPSAYDTAWVALIEGVNEQSGGPQFPSSLEWIANHQLLDGSWGESMIFSISDRLVNTLACVIALTTWKVHPDKCKKGLNFVEDNIYKLGDQNEEHKTHGLELVFPALIELAGKLDLKVPNDSPVIKEMYKRRERKLLKIPKEKVHKTPTIMLISLEGMKDLEWDKLLKLQCTNGSFLCSPAATASAFMQTKDQNCLTYLTNLVAKFNGGVPHTYPIDMFEHIWIVDRLQRLGIAHYFRSEIKDCVAYIYRYWDEHGIGFARNCNVPDLDDTAMAFRILRMNGYQVSPDVFRHFVKDREFVCYPGQSRETVTVMLNLYRASQMIFPGEKILNDAKSFSHTFLTEKQLTNELLDRWIITKDLGGEVKYALDVPWYASLPRLETRYYLEQYGGEDDVWIAKTLYRMGNISNNKYLEMAKLDYNHCQAIHQREWSHIQKWSAHPKIEESLKTRLLWSYYEAAASIFEPERCIERFAWVKTTVLIGIINSFFTTRSYFTNADMRAFVDEFINPQHHKKDGKPWHVVLEALHDTLKQISSEAHVALGIDIHPHLYRAWTSWLLRLQEQGNHIGGEAELIVQVINISSGRWLAEEPLSHPQYQLLSSITNNLCNQISRKEKSMVCSQFESKMQELVQLVLCDSSHDLDADLKGTFLTVAKTFYYKAYFDPESINCHIGRVLFENVI</sequence>
<evidence type="ECO:0000256" key="2">
    <source>
        <dbReference type="ARBA" id="ARBA00022723"/>
    </source>
</evidence>
<dbReference type="PANTHER" id="PTHR31739:SF4">
    <property type="entry name" value="ENT-COPALYL DIPHOSPHATE SYNTHASE, CHLOROPLASTIC"/>
    <property type="match status" value="1"/>
</dbReference>
<keyword evidence="2" id="KW-0479">Metal-binding</keyword>
<name>A0A8B0RIU6_ARTAN</name>
<reference evidence="8" key="1">
    <citation type="journal article" date="2021" name="New Phytol.">
        <title>Discovery and modulation of diterpenoid metabolism improves glandular trichome formation, artemisinin production and stress resilience in Artemisia annua.</title>
        <authorList>
            <person name="Chen R."/>
            <person name="Bu Y."/>
            <person name="Ren J."/>
            <person name="Pelot K.A."/>
            <person name="Hu X."/>
            <person name="Diao Y."/>
            <person name="Chen W."/>
            <person name="Zerbe P."/>
            <person name="Zhang L."/>
        </authorList>
    </citation>
    <scope>NUCLEOTIDE SEQUENCE</scope>
</reference>
<feature type="domain" description="Terpene synthase metal-binding" evidence="7">
    <location>
        <begin position="545"/>
        <end position="655"/>
    </location>
</feature>
<dbReference type="GO" id="GO:0033331">
    <property type="term" value="P:ent-kaurene metabolic process"/>
    <property type="evidence" value="ECO:0007669"/>
    <property type="project" value="UniProtKB-ARBA"/>
</dbReference>